<sequence length="75" mass="8426">MILKFPNTAAREDFLSRMKGVAVANIRLKPSFAQPTVVIVKTSGDVTENRLRSELSRYLDGSVKIFQDVEFRPLG</sequence>
<dbReference type="AlphaFoldDB" id="A0AAE6C6N9"/>
<dbReference type="KEGG" id="bgz:XH91_05250"/>
<proteinExistence type="predicted"/>
<accession>A0AAE6C6N9</accession>
<dbReference type="RefSeq" id="WP_128949594.1">
    <property type="nucleotide sequence ID" value="NZ_CP030053.1"/>
</dbReference>
<evidence type="ECO:0000313" key="2">
    <source>
        <dbReference type="Proteomes" id="UP000288972"/>
    </source>
</evidence>
<reference evidence="1 2" key="1">
    <citation type="submission" date="2018-06" db="EMBL/GenBank/DDBJ databases">
        <title>Comparative genomics of rhizobia nodulating Arachis hypogaea in China.</title>
        <authorList>
            <person name="Li Y."/>
        </authorList>
    </citation>
    <scope>NUCLEOTIDE SEQUENCE [LARGE SCALE GENOMIC DNA]</scope>
    <source>
        <strain evidence="1 2">CCBAU 51670</strain>
    </source>
</reference>
<organism evidence="1 2">
    <name type="scientific">Bradyrhizobium guangzhouense</name>
    <dbReference type="NCBI Taxonomy" id="1325095"/>
    <lineage>
        <taxon>Bacteria</taxon>
        <taxon>Pseudomonadati</taxon>
        <taxon>Pseudomonadota</taxon>
        <taxon>Alphaproteobacteria</taxon>
        <taxon>Hyphomicrobiales</taxon>
        <taxon>Nitrobacteraceae</taxon>
        <taxon>Bradyrhizobium</taxon>
    </lineage>
</organism>
<dbReference type="Proteomes" id="UP000288972">
    <property type="component" value="Chromosome"/>
</dbReference>
<protein>
    <submittedName>
        <fullName evidence="1">Uncharacterized protein</fullName>
    </submittedName>
</protein>
<name>A0AAE6C6N9_9BRAD</name>
<gene>
    <name evidence="1" type="ORF">XH91_05250</name>
</gene>
<evidence type="ECO:0000313" key="1">
    <source>
        <dbReference type="EMBL" id="QAU44813.1"/>
    </source>
</evidence>
<dbReference type="EMBL" id="CP030053">
    <property type="protein sequence ID" value="QAU44813.1"/>
    <property type="molecule type" value="Genomic_DNA"/>
</dbReference>